<evidence type="ECO:0000259" key="1">
    <source>
        <dbReference type="PROSITE" id="PS50943"/>
    </source>
</evidence>
<dbReference type="AlphaFoldDB" id="A0A1Y4LBZ7"/>
<dbReference type="EMBL" id="NFKK01000020">
    <property type="protein sequence ID" value="OUP51572.1"/>
    <property type="molecule type" value="Genomic_DNA"/>
</dbReference>
<evidence type="ECO:0000313" key="3">
    <source>
        <dbReference type="Proteomes" id="UP000195897"/>
    </source>
</evidence>
<sequence length="156" mass="17922">MKPSRNIYQTARERAGMTQEAASDRLYISTESLRMYETGRRRPSDEMVVMMAELYRDPALAYRHLKASPAGQILPEVTERSLEQCTMRLFRLLRNFAREGRVETLLEIAEDGIIDERERPIYDSIMDELREIVAASLSLSLTGAGQEKTPHQSANW</sequence>
<feature type="domain" description="HTH cro/C1-type" evidence="1">
    <location>
        <begin position="11"/>
        <end position="61"/>
    </location>
</feature>
<dbReference type="Pfam" id="PF01381">
    <property type="entry name" value="HTH_3"/>
    <property type="match status" value="1"/>
</dbReference>
<dbReference type="GO" id="GO:0003677">
    <property type="term" value="F:DNA binding"/>
    <property type="evidence" value="ECO:0007669"/>
    <property type="project" value="InterPro"/>
</dbReference>
<comment type="caution">
    <text evidence="2">The sequence shown here is derived from an EMBL/GenBank/DDBJ whole genome shotgun (WGS) entry which is preliminary data.</text>
</comment>
<dbReference type="CDD" id="cd00093">
    <property type="entry name" value="HTH_XRE"/>
    <property type="match status" value="1"/>
</dbReference>
<accession>A0A1Y4LBZ7</accession>
<dbReference type="SMART" id="SM00530">
    <property type="entry name" value="HTH_XRE"/>
    <property type="match status" value="1"/>
</dbReference>
<dbReference type="SUPFAM" id="SSF47413">
    <property type="entry name" value="lambda repressor-like DNA-binding domains"/>
    <property type="match status" value="1"/>
</dbReference>
<evidence type="ECO:0000313" key="2">
    <source>
        <dbReference type="EMBL" id="OUP51572.1"/>
    </source>
</evidence>
<gene>
    <name evidence="2" type="ORF">B5F17_12660</name>
</gene>
<protein>
    <recommendedName>
        <fullName evidence="1">HTH cro/C1-type domain-containing protein</fullName>
    </recommendedName>
</protein>
<dbReference type="InterPro" id="IPR001387">
    <property type="entry name" value="Cro/C1-type_HTH"/>
</dbReference>
<reference evidence="3" key="1">
    <citation type="submission" date="2017-04" db="EMBL/GenBank/DDBJ databases">
        <title>Function of individual gut microbiota members based on whole genome sequencing of pure cultures obtained from chicken caecum.</title>
        <authorList>
            <person name="Medvecky M."/>
            <person name="Cejkova D."/>
            <person name="Polansky O."/>
            <person name="Karasova D."/>
            <person name="Kubasova T."/>
            <person name="Cizek A."/>
            <person name="Rychlik I."/>
        </authorList>
    </citation>
    <scope>NUCLEOTIDE SEQUENCE [LARGE SCALE GENOMIC DNA]</scope>
    <source>
        <strain evidence="3">An180</strain>
    </source>
</reference>
<organism evidence="2 3">
    <name type="scientific">Butyricicoccus pullicaecorum</name>
    <dbReference type="NCBI Taxonomy" id="501571"/>
    <lineage>
        <taxon>Bacteria</taxon>
        <taxon>Bacillati</taxon>
        <taxon>Bacillota</taxon>
        <taxon>Clostridia</taxon>
        <taxon>Eubacteriales</taxon>
        <taxon>Butyricicoccaceae</taxon>
        <taxon>Butyricicoccus</taxon>
    </lineage>
</organism>
<dbReference type="Gene3D" id="1.10.260.40">
    <property type="entry name" value="lambda repressor-like DNA-binding domains"/>
    <property type="match status" value="1"/>
</dbReference>
<name>A0A1Y4LBZ7_9FIRM</name>
<dbReference type="InterPro" id="IPR010982">
    <property type="entry name" value="Lambda_DNA-bd_dom_sf"/>
</dbReference>
<proteinExistence type="predicted"/>
<dbReference type="RefSeq" id="WP_087374360.1">
    <property type="nucleotide sequence ID" value="NZ_NFKK01000020.1"/>
</dbReference>
<dbReference type="Proteomes" id="UP000195897">
    <property type="component" value="Unassembled WGS sequence"/>
</dbReference>
<dbReference type="PROSITE" id="PS50943">
    <property type="entry name" value="HTH_CROC1"/>
    <property type="match status" value="1"/>
</dbReference>